<evidence type="ECO:0000259" key="2">
    <source>
        <dbReference type="Pfam" id="PF17293"/>
    </source>
</evidence>
<feature type="domain" description="Arm DNA-binding" evidence="2">
    <location>
        <begin position="7"/>
        <end position="90"/>
    </location>
</feature>
<proteinExistence type="predicted"/>
<evidence type="ECO:0000256" key="1">
    <source>
        <dbReference type="ARBA" id="ARBA00023125"/>
    </source>
</evidence>
<keyword evidence="1" id="KW-0238">DNA-binding</keyword>
<evidence type="ECO:0000313" key="3">
    <source>
        <dbReference type="EMBL" id="MBO3270735.1"/>
    </source>
</evidence>
<dbReference type="Pfam" id="PF17293">
    <property type="entry name" value="Arm-DNA-bind_5"/>
    <property type="match status" value="1"/>
</dbReference>
<comment type="caution">
    <text evidence="3">The sequence shown here is derived from an EMBL/GenBank/DDBJ whole genome shotgun (WGS) entry which is preliminary data.</text>
</comment>
<accession>A0ABS3TDA8</accession>
<dbReference type="InterPro" id="IPR035386">
    <property type="entry name" value="Arm-DNA-bind_5"/>
</dbReference>
<dbReference type="RefSeq" id="WP_208307253.1">
    <property type="nucleotide sequence ID" value="NZ_JAGETX010000004.1"/>
</dbReference>
<protein>
    <recommendedName>
        <fullName evidence="2">Arm DNA-binding domain-containing protein</fullName>
    </recommendedName>
</protein>
<evidence type="ECO:0000313" key="4">
    <source>
        <dbReference type="Proteomes" id="UP000670527"/>
    </source>
</evidence>
<reference evidence="3 4" key="1">
    <citation type="submission" date="2021-03" db="EMBL/GenBank/DDBJ databases">
        <authorList>
            <person name="Kim M.K."/>
        </authorList>
    </citation>
    <scope>NUCLEOTIDE SEQUENCE [LARGE SCALE GENOMIC DNA]</scope>
    <source>
        <strain evidence="3 4">BT507</strain>
    </source>
</reference>
<gene>
    <name evidence="3" type="ORF">J4D97_08755</name>
</gene>
<keyword evidence="4" id="KW-1185">Reference proteome</keyword>
<dbReference type="Proteomes" id="UP000670527">
    <property type="component" value="Unassembled WGS sequence"/>
</dbReference>
<dbReference type="Gene3D" id="1.10.150.130">
    <property type="match status" value="1"/>
</dbReference>
<name>A0ABS3TDA8_9BACT</name>
<organism evidence="3 4">
    <name type="scientific">Hymenobacter defluvii</name>
    <dbReference type="NCBI Taxonomy" id="2054411"/>
    <lineage>
        <taxon>Bacteria</taxon>
        <taxon>Pseudomonadati</taxon>
        <taxon>Bacteroidota</taxon>
        <taxon>Cytophagia</taxon>
        <taxon>Cytophagales</taxon>
        <taxon>Hymenobacteraceae</taxon>
        <taxon>Hymenobacter</taxon>
    </lineage>
</organism>
<dbReference type="InterPro" id="IPR010998">
    <property type="entry name" value="Integrase_recombinase_N"/>
</dbReference>
<sequence length="202" mass="23509">MEVTRELRKDKLNKKGLAPIQLTFYWEGKRLRLSSGERYQPEHWNPKTSLVRDKPGAYAEQRNLVLQHWTEAAHNAHRDAAVRGQRLTAPQMEAEIRRRYLLLAGDTDKQPDAPGLPLLDPPAPDLLTTMQQWIEHQQSKVSLRSGKPLEKKTISALLRTRRELEEFSEQARYPLTFAGMNHEFYAKFQRYVLTTRGHSIKL</sequence>
<dbReference type="EMBL" id="JAGETX010000004">
    <property type="protein sequence ID" value="MBO3270735.1"/>
    <property type="molecule type" value="Genomic_DNA"/>
</dbReference>